<proteinExistence type="predicted"/>
<dbReference type="AlphaFoldDB" id="A0AA87RAA8"/>
<protein>
    <recommendedName>
        <fullName evidence="3">SRPBCC family protein</fullName>
    </recommendedName>
</protein>
<dbReference type="SUPFAM" id="SSF55961">
    <property type="entry name" value="Bet v1-like"/>
    <property type="match status" value="1"/>
</dbReference>
<keyword evidence="2" id="KW-1185">Reference proteome</keyword>
<evidence type="ECO:0000313" key="1">
    <source>
        <dbReference type="EMBL" id="GEK79429.1"/>
    </source>
</evidence>
<gene>
    <name evidence="1" type="ORF">ABA31_07800</name>
</gene>
<dbReference type="InterPro" id="IPR023393">
    <property type="entry name" value="START-like_dom_sf"/>
</dbReference>
<comment type="caution">
    <text evidence="1">The sequence shown here is derived from an EMBL/GenBank/DDBJ whole genome shotgun (WGS) entry which is preliminary data.</text>
</comment>
<dbReference type="InterPro" id="IPR019587">
    <property type="entry name" value="Polyketide_cyclase/dehydratase"/>
</dbReference>
<dbReference type="Proteomes" id="UP000321749">
    <property type="component" value="Unassembled WGS sequence"/>
</dbReference>
<organism evidence="1 2">
    <name type="scientific">Agrococcus baldri</name>
    <dbReference type="NCBI Taxonomy" id="153730"/>
    <lineage>
        <taxon>Bacteria</taxon>
        <taxon>Bacillati</taxon>
        <taxon>Actinomycetota</taxon>
        <taxon>Actinomycetes</taxon>
        <taxon>Micrococcales</taxon>
        <taxon>Microbacteriaceae</taxon>
        <taxon>Agrococcus</taxon>
    </lineage>
</organism>
<accession>A0AA87RAA8</accession>
<reference evidence="1 2" key="1">
    <citation type="submission" date="2019-07" db="EMBL/GenBank/DDBJ databases">
        <title>Whole genome shotgun sequence of Agrococcus baldri NBRC 103055.</title>
        <authorList>
            <person name="Hosoyama A."/>
            <person name="Uohara A."/>
            <person name="Ohji S."/>
            <person name="Ichikawa N."/>
        </authorList>
    </citation>
    <scope>NUCLEOTIDE SEQUENCE [LARGE SCALE GENOMIC DNA]</scope>
    <source>
        <strain evidence="1 2">NBRC 103055</strain>
    </source>
</reference>
<dbReference type="Gene3D" id="3.30.530.20">
    <property type="match status" value="1"/>
</dbReference>
<dbReference type="EMBL" id="BJUU01000003">
    <property type="protein sequence ID" value="GEK79429.1"/>
    <property type="molecule type" value="Genomic_DNA"/>
</dbReference>
<sequence length="305" mass="32674">MVKNVHERIVAGTPEAVWSVLADPGSLYPASSGSFELPDGLYPGAPVRHDGTRYRVAEVEPGRRLWFDVGRSMRGGHGFELRPVEGGTLVRHSIDGRLGGLLGVLWPITVRRQHDAALEGMLDNLERAMAHPGSLRTLVSGAPGAVRRAVGMAAVPPELASLVTLPNYHYLDAFTLELDGADSWTAEAWARAMFEDDRPVLVRAATRGLLGVMLSRPGVPGKIGGFAISASASHALRADSRSRLSADQVVVAVGAAGVSLVTAMRHEAPVARASWGVLSHLHRSFAPRVLRHAAGRLRAWARITR</sequence>
<dbReference type="RefSeq" id="WP_146792807.1">
    <property type="nucleotide sequence ID" value="NZ_BJUU01000003.1"/>
</dbReference>
<evidence type="ECO:0000313" key="2">
    <source>
        <dbReference type="Proteomes" id="UP000321749"/>
    </source>
</evidence>
<dbReference type="CDD" id="cd07812">
    <property type="entry name" value="SRPBCC"/>
    <property type="match status" value="1"/>
</dbReference>
<name>A0AA87RAA8_9MICO</name>
<dbReference type="Pfam" id="PF10604">
    <property type="entry name" value="Polyketide_cyc2"/>
    <property type="match status" value="1"/>
</dbReference>
<evidence type="ECO:0008006" key="3">
    <source>
        <dbReference type="Google" id="ProtNLM"/>
    </source>
</evidence>